<dbReference type="GO" id="GO:0016787">
    <property type="term" value="F:hydrolase activity"/>
    <property type="evidence" value="ECO:0007669"/>
    <property type="project" value="UniProtKB-UniRule"/>
</dbReference>
<organism evidence="4 5">
    <name type="scientific">Staphylococcus coagulans</name>
    <dbReference type="NCBI Taxonomy" id="74706"/>
    <lineage>
        <taxon>Bacteria</taxon>
        <taxon>Bacillati</taxon>
        <taxon>Bacillota</taxon>
        <taxon>Bacilli</taxon>
        <taxon>Bacillales</taxon>
        <taxon>Staphylococcaceae</taxon>
        <taxon>Staphylococcus</taxon>
    </lineage>
</organism>
<evidence type="ECO:0000313" key="4">
    <source>
        <dbReference type="EMBL" id="MBA8775967.1"/>
    </source>
</evidence>
<dbReference type="AlphaFoldDB" id="A0A9X1EBF5"/>
<protein>
    <recommendedName>
        <fullName evidence="2">Phosphoesterase</fullName>
        <ecNumber evidence="2">3.1.4.-</ecNumber>
    </recommendedName>
</protein>
<evidence type="ECO:0000259" key="3">
    <source>
        <dbReference type="Pfam" id="PF12850"/>
    </source>
</evidence>
<dbReference type="NCBIfam" id="TIGR00040">
    <property type="entry name" value="yfcE"/>
    <property type="match status" value="1"/>
</dbReference>
<evidence type="ECO:0000256" key="1">
    <source>
        <dbReference type="ARBA" id="ARBA00008950"/>
    </source>
</evidence>
<dbReference type="InterPro" id="IPR029052">
    <property type="entry name" value="Metallo-depent_PP-like"/>
</dbReference>
<dbReference type="EMBL" id="JABTCN010000006">
    <property type="protein sequence ID" value="MBA8775967.1"/>
    <property type="molecule type" value="Genomic_DNA"/>
</dbReference>
<dbReference type="InterPro" id="IPR000979">
    <property type="entry name" value="Phosphodiesterase_MJ0936/Vps29"/>
</dbReference>
<comment type="similarity">
    <text evidence="1 2">Belongs to the metallophosphoesterase superfamily. YfcE family.</text>
</comment>
<feature type="domain" description="Calcineurin-like phosphoesterase" evidence="3">
    <location>
        <begin position="3"/>
        <end position="142"/>
    </location>
</feature>
<evidence type="ECO:0000256" key="2">
    <source>
        <dbReference type="RuleBase" id="RU362039"/>
    </source>
</evidence>
<dbReference type="Gene3D" id="3.60.21.10">
    <property type="match status" value="1"/>
</dbReference>
<dbReference type="EC" id="3.1.4.-" evidence="2"/>
<comment type="cofactor">
    <cofactor evidence="2">
        <name>a divalent metal cation</name>
        <dbReference type="ChEBI" id="CHEBI:60240"/>
    </cofactor>
</comment>
<evidence type="ECO:0000313" key="5">
    <source>
        <dbReference type="Proteomes" id="UP000524893"/>
    </source>
</evidence>
<gene>
    <name evidence="4" type="ORF">HR081_03375</name>
</gene>
<reference evidence="4 5" key="1">
    <citation type="journal article" date="2020" name="Access Microbiol">
        <title>Isolation and genome sequencing of Staphylococcus schleiferi subspecies coagulans from Antarctic seals.</title>
        <authorList>
            <person name="Foster G."/>
            <person name="Robb A."/>
            <person name="Paterson G.K."/>
        </authorList>
    </citation>
    <scope>NUCLEOTIDE SEQUENCE [LARGE SCALE GENOMIC DNA]</scope>
    <source>
        <strain evidence="4 5">M615/02/4</strain>
    </source>
</reference>
<dbReference type="GO" id="GO:0046872">
    <property type="term" value="F:metal ion binding"/>
    <property type="evidence" value="ECO:0007669"/>
    <property type="project" value="UniProtKB-KW"/>
</dbReference>
<dbReference type="PANTHER" id="PTHR11124">
    <property type="entry name" value="VACUOLAR SORTING PROTEIN VPS29"/>
    <property type="match status" value="1"/>
</dbReference>
<keyword evidence="2" id="KW-0479">Metal-binding</keyword>
<dbReference type="Pfam" id="PF12850">
    <property type="entry name" value="Metallophos_2"/>
    <property type="match status" value="1"/>
</dbReference>
<dbReference type="Proteomes" id="UP000524893">
    <property type="component" value="Unassembled WGS sequence"/>
</dbReference>
<name>A0A9X1EBF5_9STAP</name>
<dbReference type="SUPFAM" id="SSF56300">
    <property type="entry name" value="Metallo-dependent phosphatases"/>
    <property type="match status" value="1"/>
</dbReference>
<accession>A0A9X1EBF5</accession>
<dbReference type="RefSeq" id="WP_182280502.1">
    <property type="nucleotide sequence ID" value="NZ_JABBLE010000003.1"/>
</dbReference>
<dbReference type="InterPro" id="IPR024654">
    <property type="entry name" value="Calcineurin-like_PHP_lpxH"/>
</dbReference>
<proteinExistence type="inferred from homology"/>
<sequence length="167" mass="19333">MKKLIVASDNHSESGILYQIYEEHQDADAFYHLGDSEFAYQDTELSLYHRVKGNMDFYPEFPESQADNFEEANVFYTHGHLFGVNRSRVELAYVAAQHQATIAFYGHTHVARYEKINDVHVINPGSISQSRSDVEETYAEVIIDGKDSEVRFRNRDHKIIETIPFEL</sequence>
<comment type="caution">
    <text evidence="4">The sequence shown here is derived from an EMBL/GenBank/DDBJ whole genome shotgun (WGS) entry which is preliminary data.</text>
</comment>